<dbReference type="EMBL" id="JJPA01000071">
    <property type="protein sequence ID" value="KKG35332.1"/>
    <property type="molecule type" value="Genomic_DNA"/>
</dbReference>
<sequence length="205" mass="23796">MPPHIITAHSIKEAKYKSVDTILTRGKYGKDQRNEKVKHVENLLTWIRCEDCELSEDPLTARQQIAFADDLINWVPTEHDYTYGTEAREEDSLEKTIQLLKEHPETRRAVIPLFKPRHVGKENIPCMVTLCLYMDDDELNLTVFGRSNEEVIAMQSDLYGLSRLVVWMAERIGCDVGYILLHIVNAHVRINSEADTIKKILEEWY</sequence>
<dbReference type="InterPro" id="IPR036926">
    <property type="entry name" value="Thymidate_synth/dCMP_Mease_sf"/>
</dbReference>
<dbReference type="GO" id="GO:0006231">
    <property type="term" value="P:dTMP biosynthetic process"/>
    <property type="evidence" value="ECO:0007669"/>
    <property type="project" value="TreeGrafter"/>
</dbReference>
<dbReference type="RefSeq" id="WP_048043969.1">
    <property type="nucleotide sequence ID" value="NZ_JJPA01000071.1"/>
</dbReference>
<evidence type="ECO:0000256" key="4">
    <source>
        <dbReference type="ARBA" id="ARBA00022727"/>
    </source>
</evidence>
<dbReference type="GO" id="GO:0005829">
    <property type="term" value="C:cytosol"/>
    <property type="evidence" value="ECO:0007669"/>
    <property type="project" value="TreeGrafter"/>
</dbReference>
<organism evidence="6 7">
    <name type="scientific">Methanosarcina mazei</name>
    <name type="common">Methanosarcina frisia</name>
    <dbReference type="NCBI Taxonomy" id="2209"/>
    <lineage>
        <taxon>Archaea</taxon>
        <taxon>Methanobacteriati</taxon>
        <taxon>Methanobacteriota</taxon>
        <taxon>Stenosarchaea group</taxon>
        <taxon>Methanomicrobia</taxon>
        <taxon>Methanosarcinales</taxon>
        <taxon>Methanosarcinaceae</taxon>
        <taxon>Methanosarcina</taxon>
    </lineage>
</organism>
<evidence type="ECO:0000313" key="7">
    <source>
        <dbReference type="Proteomes" id="UP000034399"/>
    </source>
</evidence>
<dbReference type="InterPro" id="IPR014620">
    <property type="entry name" value="Thymidylate_synthase_arc"/>
</dbReference>
<dbReference type="PATRIC" id="fig|2209.61.peg.3324"/>
<dbReference type="Gene3D" id="3.30.572.10">
    <property type="entry name" value="Thymidylate synthase/dCMP hydroxymethylase domain"/>
    <property type="match status" value="1"/>
</dbReference>
<keyword evidence="3" id="KW-0808">Transferase</keyword>
<dbReference type="Proteomes" id="UP000034399">
    <property type="component" value="Unassembled WGS sequence"/>
</dbReference>
<keyword evidence="1" id="KW-0963">Cytoplasm</keyword>
<dbReference type="SUPFAM" id="SSF55831">
    <property type="entry name" value="Thymidylate synthase/dCMP hydroxymethylase"/>
    <property type="match status" value="1"/>
</dbReference>
<evidence type="ECO:0000313" key="6">
    <source>
        <dbReference type="EMBL" id="KKG35332.1"/>
    </source>
</evidence>
<dbReference type="GO" id="GO:0004799">
    <property type="term" value="F:thymidylate synthase activity"/>
    <property type="evidence" value="ECO:0007669"/>
    <property type="project" value="InterPro"/>
</dbReference>
<dbReference type="PANTHER" id="PTHR11548:SF1">
    <property type="entry name" value="THYMIDYLATE SYNTHASE 1"/>
    <property type="match status" value="1"/>
</dbReference>
<dbReference type="PIRSF" id="PIRSF036752">
    <property type="entry name" value="TSase_MJ051"/>
    <property type="match status" value="1"/>
</dbReference>
<dbReference type="AlphaFoldDB" id="A0A0F8E3S9"/>
<evidence type="ECO:0000256" key="2">
    <source>
        <dbReference type="ARBA" id="ARBA00022603"/>
    </source>
</evidence>
<evidence type="ECO:0000256" key="1">
    <source>
        <dbReference type="ARBA" id="ARBA00022490"/>
    </source>
</evidence>
<protein>
    <recommendedName>
        <fullName evidence="5">Thymidylate synthase/dCMP hydroxymethylase domain-containing protein</fullName>
    </recommendedName>
</protein>
<name>A0A0F8E3S9_METMZ</name>
<proteinExistence type="predicted"/>
<dbReference type="GO" id="GO:0006235">
    <property type="term" value="P:dTTP biosynthetic process"/>
    <property type="evidence" value="ECO:0007669"/>
    <property type="project" value="InterPro"/>
</dbReference>
<accession>A0A0F8E3S9</accession>
<comment type="caution">
    <text evidence="6">The sequence shown here is derived from an EMBL/GenBank/DDBJ whole genome shotgun (WGS) entry which is preliminary data.</text>
</comment>
<gene>
    <name evidence="6" type="ORF">DU52_15435</name>
</gene>
<dbReference type="InterPro" id="IPR023451">
    <property type="entry name" value="Thymidate_synth/dCMP_Mease_dom"/>
</dbReference>
<dbReference type="PANTHER" id="PTHR11548">
    <property type="entry name" value="THYMIDYLATE SYNTHASE 1"/>
    <property type="match status" value="1"/>
</dbReference>
<reference evidence="6 7" key="1">
    <citation type="journal article" date="2015" name="ISME J.">
        <title>Genomic and phenotypic differentiation among Methanosarcina mazei populations from Columbia River sediment.</title>
        <authorList>
            <person name="Youngblut N.D."/>
            <person name="Wirth J.S."/>
            <person name="Henriksen J.R."/>
            <person name="Smith M."/>
            <person name="Simon H."/>
            <person name="Metcalf W.W."/>
            <person name="Whitaker R.J."/>
        </authorList>
    </citation>
    <scope>NUCLEOTIDE SEQUENCE [LARGE SCALE GENOMIC DNA]</scope>
    <source>
        <strain evidence="6 7">3.F.A.1A.1</strain>
    </source>
</reference>
<dbReference type="GO" id="GO:0032259">
    <property type="term" value="P:methylation"/>
    <property type="evidence" value="ECO:0007669"/>
    <property type="project" value="UniProtKB-KW"/>
</dbReference>
<dbReference type="Pfam" id="PF00303">
    <property type="entry name" value="Thymidylat_synt"/>
    <property type="match status" value="1"/>
</dbReference>
<evidence type="ECO:0000259" key="5">
    <source>
        <dbReference type="Pfam" id="PF00303"/>
    </source>
</evidence>
<dbReference type="InterPro" id="IPR045097">
    <property type="entry name" value="Thymidate_synth/dCMP_Mease"/>
</dbReference>
<keyword evidence="4" id="KW-0545">Nucleotide biosynthesis</keyword>
<evidence type="ECO:0000256" key="3">
    <source>
        <dbReference type="ARBA" id="ARBA00022679"/>
    </source>
</evidence>
<keyword evidence="2" id="KW-0489">Methyltransferase</keyword>
<feature type="domain" description="Thymidylate synthase/dCMP hydroxymethylase" evidence="5">
    <location>
        <begin position="86"/>
        <end position="191"/>
    </location>
</feature>